<proteinExistence type="predicted"/>
<dbReference type="EC" id="2.3.1.-" evidence="1"/>
<gene>
    <name evidence="1" type="ORF">OQ273_07090</name>
</gene>
<protein>
    <submittedName>
        <fullName evidence="1">GNAT family N-acetyltransferase</fullName>
        <ecNumber evidence="1">2.3.1.-</ecNumber>
    </submittedName>
</protein>
<dbReference type="AlphaFoldDB" id="A0A9X3UFX5"/>
<dbReference type="GO" id="GO:0016746">
    <property type="term" value="F:acyltransferase activity"/>
    <property type="evidence" value="ECO:0007669"/>
    <property type="project" value="UniProtKB-KW"/>
</dbReference>
<dbReference type="InterPro" id="IPR016181">
    <property type="entry name" value="Acyl_CoA_acyltransferase"/>
</dbReference>
<dbReference type="SUPFAM" id="SSF55729">
    <property type="entry name" value="Acyl-CoA N-acyltransferases (Nat)"/>
    <property type="match status" value="1"/>
</dbReference>
<sequence>MGFEVTPHFSPRFNAFFRDEAFWVGIYDRAKCVATAACKRQPLGSETLASYAKRSWIRYYTPDSENPVVFHNQQKPFLERTGGNLCYCGEYRVLPKYQKQGIGQLLAAYVKPAAWIRWPDTDLFYIYMENKDVRSGLMAAIELTTQIKNALQWVQHPSQAKHDYWLGAMSRGEFSGWLKDEVRSQAVQAPSMSPEMENLLVS</sequence>
<reference evidence="1" key="1">
    <citation type="submission" date="2022-11" db="EMBL/GenBank/DDBJ databases">
        <title>Draft genome sequence of Hoeflea poritis E7-10 and Hoeflea prorocentri PM5-8, separated from scleractinian coral Porites lutea and marine dinoflagellate.</title>
        <authorList>
            <person name="Zhang G."/>
            <person name="Wei Q."/>
            <person name="Cai L."/>
        </authorList>
    </citation>
    <scope>NUCLEOTIDE SEQUENCE</scope>
    <source>
        <strain evidence="1">PM5-8</strain>
    </source>
</reference>
<dbReference type="EMBL" id="JAPJZI010000001">
    <property type="protein sequence ID" value="MDA5398337.1"/>
    <property type="molecule type" value="Genomic_DNA"/>
</dbReference>
<keyword evidence="1" id="KW-0808">Transferase</keyword>
<name>A0A9X3UFX5_9HYPH</name>
<organism evidence="1 2">
    <name type="scientific">Hoeflea prorocentri</name>
    <dbReference type="NCBI Taxonomy" id="1922333"/>
    <lineage>
        <taxon>Bacteria</taxon>
        <taxon>Pseudomonadati</taxon>
        <taxon>Pseudomonadota</taxon>
        <taxon>Alphaproteobacteria</taxon>
        <taxon>Hyphomicrobiales</taxon>
        <taxon>Rhizobiaceae</taxon>
        <taxon>Hoeflea</taxon>
    </lineage>
</organism>
<keyword evidence="1" id="KW-0012">Acyltransferase</keyword>
<dbReference type="RefSeq" id="WP_267989768.1">
    <property type="nucleotide sequence ID" value="NZ_JAPJZI010000001.1"/>
</dbReference>
<comment type="caution">
    <text evidence="1">The sequence shown here is derived from an EMBL/GenBank/DDBJ whole genome shotgun (WGS) entry which is preliminary data.</text>
</comment>
<evidence type="ECO:0000313" key="2">
    <source>
        <dbReference type="Proteomes" id="UP001151234"/>
    </source>
</evidence>
<accession>A0A9X3UFX5</accession>
<dbReference type="Proteomes" id="UP001151234">
    <property type="component" value="Unassembled WGS sequence"/>
</dbReference>
<keyword evidence="2" id="KW-1185">Reference proteome</keyword>
<evidence type="ECO:0000313" key="1">
    <source>
        <dbReference type="EMBL" id="MDA5398337.1"/>
    </source>
</evidence>